<reference evidence="3" key="1">
    <citation type="submission" date="2022-01" db="EMBL/GenBank/DDBJ databases">
        <title>Genome Sequence Resource for Two Populations of Ditylenchus destructor, the Migratory Endoparasitic Phytonematode.</title>
        <authorList>
            <person name="Zhang H."/>
            <person name="Lin R."/>
            <person name="Xie B."/>
        </authorList>
    </citation>
    <scope>NUCLEOTIDE SEQUENCE</scope>
    <source>
        <strain evidence="3">BazhouSP</strain>
    </source>
</reference>
<feature type="transmembrane region" description="Helical" evidence="2">
    <location>
        <begin position="142"/>
        <end position="161"/>
    </location>
</feature>
<protein>
    <submittedName>
        <fullName evidence="3">Uncharacterized protein</fullName>
    </submittedName>
</protein>
<evidence type="ECO:0000313" key="4">
    <source>
        <dbReference type="Proteomes" id="UP001201812"/>
    </source>
</evidence>
<sequence length="169" mass="18171">MPDTPYPDLEAQSKMPQPQEQSQPVVSQNMTGTQMPLSHVQRQSQPPSVGPVRALAVDPNLGVESQYHIGVANSGIHGPANVPVAVVQQQPAANAPSSTDTQFNHIPAVPVSEVHNSKYIIGRYGERQTGDPGYQIPIELRCCFICCFVGIPLVVILILFLSTSSAPHI</sequence>
<evidence type="ECO:0000256" key="1">
    <source>
        <dbReference type="SAM" id="MobiDB-lite"/>
    </source>
</evidence>
<comment type="caution">
    <text evidence="3">The sequence shown here is derived from an EMBL/GenBank/DDBJ whole genome shotgun (WGS) entry which is preliminary data.</text>
</comment>
<gene>
    <name evidence="3" type="ORF">DdX_14462</name>
</gene>
<evidence type="ECO:0000313" key="3">
    <source>
        <dbReference type="EMBL" id="KAI1704099.1"/>
    </source>
</evidence>
<dbReference type="AlphaFoldDB" id="A0AAD4MSN8"/>
<proteinExistence type="predicted"/>
<feature type="compositionally biased region" description="Low complexity" evidence="1">
    <location>
        <begin position="16"/>
        <end position="28"/>
    </location>
</feature>
<organism evidence="3 4">
    <name type="scientific">Ditylenchus destructor</name>
    <dbReference type="NCBI Taxonomy" id="166010"/>
    <lineage>
        <taxon>Eukaryota</taxon>
        <taxon>Metazoa</taxon>
        <taxon>Ecdysozoa</taxon>
        <taxon>Nematoda</taxon>
        <taxon>Chromadorea</taxon>
        <taxon>Rhabditida</taxon>
        <taxon>Tylenchina</taxon>
        <taxon>Tylenchomorpha</taxon>
        <taxon>Sphaerularioidea</taxon>
        <taxon>Anguinidae</taxon>
        <taxon>Anguininae</taxon>
        <taxon>Ditylenchus</taxon>
    </lineage>
</organism>
<dbReference type="EMBL" id="JAKKPZ010000072">
    <property type="protein sequence ID" value="KAI1704099.1"/>
    <property type="molecule type" value="Genomic_DNA"/>
</dbReference>
<name>A0AAD4MSN8_9BILA</name>
<feature type="region of interest" description="Disordered" evidence="1">
    <location>
        <begin position="1"/>
        <end position="52"/>
    </location>
</feature>
<keyword evidence="4" id="KW-1185">Reference proteome</keyword>
<feature type="compositionally biased region" description="Polar residues" evidence="1">
    <location>
        <begin position="29"/>
        <end position="47"/>
    </location>
</feature>
<keyword evidence="2" id="KW-1133">Transmembrane helix</keyword>
<keyword evidence="2" id="KW-0472">Membrane</keyword>
<evidence type="ECO:0000256" key="2">
    <source>
        <dbReference type="SAM" id="Phobius"/>
    </source>
</evidence>
<keyword evidence="2" id="KW-0812">Transmembrane</keyword>
<accession>A0AAD4MSN8</accession>
<dbReference type="Proteomes" id="UP001201812">
    <property type="component" value="Unassembled WGS sequence"/>
</dbReference>